<dbReference type="InterPro" id="IPR015947">
    <property type="entry name" value="PUA-like_sf"/>
</dbReference>
<feature type="domain" description="Ribosomal RNA small subunit methyltransferase E PUA-like" evidence="14">
    <location>
        <begin position="18"/>
        <end position="64"/>
    </location>
</feature>
<keyword evidence="5 12" id="KW-0963">Cytoplasm</keyword>
<dbReference type="SUPFAM" id="SSF88697">
    <property type="entry name" value="PUA domain-like"/>
    <property type="match status" value="1"/>
</dbReference>
<evidence type="ECO:0000256" key="3">
    <source>
        <dbReference type="ARBA" id="ARBA00012328"/>
    </source>
</evidence>
<dbReference type="EC" id="2.1.1.193" evidence="3 12"/>
<evidence type="ECO:0000256" key="4">
    <source>
        <dbReference type="ARBA" id="ARBA00013673"/>
    </source>
</evidence>
<dbReference type="NCBIfam" id="NF008691">
    <property type="entry name" value="PRK11713.1-4"/>
    <property type="match status" value="1"/>
</dbReference>
<evidence type="ECO:0000256" key="7">
    <source>
        <dbReference type="ARBA" id="ARBA00022603"/>
    </source>
</evidence>
<comment type="catalytic activity">
    <reaction evidence="11 12">
        <text>uridine(1498) in 16S rRNA + S-adenosyl-L-methionine = N(3)-methyluridine(1498) in 16S rRNA + S-adenosyl-L-homocysteine + H(+)</text>
        <dbReference type="Rhea" id="RHEA:42920"/>
        <dbReference type="Rhea" id="RHEA-COMP:10283"/>
        <dbReference type="Rhea" id="RHEA-COMP:10284"/>
        <dbReference type="ChEBI" id="CHEBI:15378"/>
        <dbReference type="ChEBI" id="CHEBI:57856"/>
        <dbReference type="ChEBI" id="CHEBI:59789"/>
        <dbReference type="ChEBI" id="CHEBI:65315"/>
        <dbReference type="ChEBI" id="CHEBI:74502"/>
        <dbReference type="EC" id="2.1.1.193"/>
    </reaction>
</comment>
<dbReference type="RefSeq" id="WP_184664380.1">
    <property type="nucleotide sequence ID" value="NZ_JACHHB010000009.1"/>
</dbReference>
<dbReference type="SUPFAM" id="SSF75217">
    <property type="entry name" value="alpha/beta knot"/>
    <property type="match status" value="1"/>
</dbReference>
<dbReference type="Pfam" id="PF20260">
    <property type="entry name" value="PUA_4"/>
    <property type="match status" value="1"/>
</dbReference>
<dbReference type="NCBIfam" id="TIGR00046">
    <property type="entry name" value="RsmE family RNA methyltransferase"/>
    <property type="match status" value="1"/>
</dbReference>
<comment type="subcellular location">
    <subcellularLocation>
        <location evidence="1 12">Cytoplasm</location>
    </subcellularLocation>
</comment>
<dbReference type="GO" id="GO:0005737">
    <property type="term" value="C:cytoplasm"/>
    <property type="evidence" value="ECO:0007669"/>
    <property type="project" value="UniProtKB-SubCell"/>
</dbReference>
<name>A0A840QRI8_9BACI</name>
<comment type="caution">
    <text evidence="15">The sequence shown here is derived from an EMBL/GenBank/DDBJ whole genome shotgun (WGS) entry which is preliminary data.</text>
</comment>
<evidence type="ECO:0000313" key="16">
    <source>
        <dbReference type="Proteomes" id="UP000551878"/>
    </source>
</evidence>
<evidence type="ECO:0000256" key="12">
    <source>
        <dbReference type="PIRNR" id="PIRNR015601"/>
    </source>
</evidence>
<dbReference type="Proteomes" id="UP000551878">
    <property type="component" value="Unassembled WGS sequence"/>
</dbReference>
<comment type="similarity">
    <text evidence="2 12">Belongs to the RNA methyltransferase RsmE family.</text>
</comment>
<evidence type="ECO:0000313" key="15">
    <source>
        <dbReference type="EMBL" id="MBB5173948.1"/>
    </source>
</evidence>
<evidence type="ECO:0000256" key="11">
    <source>
        <dbReference type="ARBA" id="ARBA00047944"/>
    </source>
</evidence>
<keyword evidence="9 12" id="KW-0949">S-adenosyl-L-methionine</keyword>
<evidence type="ECO:0000256" key="2">
    <source>
        <dbReference type="ARBA" id="ARBA00005528"/>
    </source>
</evidence>
<dbReference type="InterPro" id="IPR029028">
    <property type="entry name" value="Alpha/beta_knot_MTases"/>
</dbReference>
<gene>
    <name evidence="15" type="ORF">HNQ41_002138</name>
</gene>
<evidence type="ECO:0000256" key="6">
    <source>
        <dbReference type="ARBA" id="ARBA00022552"/>
    </source>
</evidence>
<dbReference type="InterPro" id="IPR046887">
    <property type="entry name" value="RsmE_PUA-like"/>
</dbReference>
<dbReference type="InterPro" id="IPR029026">
    <property type="entry name" value="tRNA_m1G_MTases_N"/>
</dbReference>
<evidence type="ECO:0000256" key="1">
    <source>
        <dbReference type="ARBA" id="ARBA00004496"/>
    </source>
</evidence>
<keyword evidence="16" id="KW-1185">Reference proteome</keyword>
<keyword evidence="6 12" id="KW-0698">rRNA processing</keyword>
<dbReference type="Pfam" id="PF04452">
    <property type="entry name" value="Methyltrans_RNA"/>
    <property type="match status" value="1"/>
</dbReference>
<evidence type="ECO:0000256" key="5">
    <source>
        <dbReference type="ARBA" id="ARBA00022490"/>
    </source>
</evidence>
<dbReference type="CDD" id="cd18084">
    <property type="entry name" value="RsmE-like"/>
    <property type="match status" value="1"/>
</dbReference>
<comment type="function">
    <text evidence="10 12">Specifically methylates the N3 position of the uracil ring of uridine 1498 (m3U1498) in 16S rRNA. Acts on the fully assembled 30S ribosomal subunit.</text>
</comment>
<organism evidence="15 16">
    <name type="scientific">Texcoconibacillus texcoconensis</name>
    <dbReference type="NCBI Taxonomy" id="1095777"/>
    <lineage>
        <taxon>Bacteria</taxon>
        <taxon>Bacillati</taxon>
        <taxon>Bacillota</taxon>
        <taxon>Bacilli</taxon>
        <taxon>Bacillales</taxon>
        <taxon>Bacillaceae</taxon>
        <taxon>Texcoconibacillus</taxon>
    </lineage>
</organism>
<dbReference type="PIRSF" id="PIRSF015601">
    <property type="entry name" value="MTase_slr0722"/>
    <property type="match status" value="1"/>
</dbReference>
<evidence type="ECO:0000259" key="13">
    <source>
        <dbReference type="Pfam" id="PF04452"/>
    </source>
</evidence>
<accession>A0A840QRI8</accession>
<dbReference type="GO" id="GO:0070042">
    <property type="term" value="F:rRNA (uridine-N3-)-methyltransferase activity"/>
    <property type="evidence" value="ECO:0007669"/>
    <property type="project" value="TreeGrafter"/>
</dbReference>
<sequence length="250" mass="27753">MQRYFLANEAFNESSVKITGDDAKHIGRVMRMESGDTVICCTYEGDCYEVSLTSVEQDAIDAKVIRKLLDDPELPVHVTVAQGLPKGDKLETIVQKGTELGAASFIPVTMDRSIVKWQKAKQDKKRQRLEKIAKEASEQSHRRIVPHIKDLATTKELSQAFSNYDHVFVAYEETAKKGEQHLLSAALTSVNKQDKILLVIGPEGGFSPEEIEQMVESGATCCAFGPRILRTETASMYGLSVISYQLEILG</sequence>
<feature type="domain" description="Ribosomal RNA small subunit methyltransferase E methyltransferase" evidence="13">
    <location>
        <begin position="73"/>
        <end position="242"/>
    </location>
</feature>
<proteinExistence type="inferred from homology"/>
<reference evidence="15 16" key="1">
    <citation type="submission" date="2020-08" db="EMBL/GenBank/DDBJ databases">
        <title>Genomic Encyclopedia of Type Strains, Phase IV (KMG-IV): sequencing the most valuable type-strain genomes for metagenomic binning, comparative biology and taxonomic classification.</title>
        <authorList>
            <person name="Goeker M."/>
        </authorList>
    </citation>
    <scope>NUCLEOTIDE SEQUENCE [LARGE SCALE GENOMIC DNA]</scope>
    <source>
        <strain evidence="15 16">DSM 24696</strain>
    </source>
</reference>
<protein>
    <recommendedName>
        <fullName evidence="4 12">Ribosomal RNA small subunit methyltransferase E</fullName>
        <ecNumber evidence="3 12">2.1.1.193</ecNumber>
    </recommendedName>
</protein>
<dbReference type="InterPro" id="IPR046886">
    <property type="entry name" value="RsmE_MTase_dom"/>
</dbReference>
<dbReference type="Gene3D" id="2.40.240.20">
    <property type="entry name" value="Hypothetical PUA domain-like, domain 1"/>
    <property type="match status" value="1"/>
</dbReference>
<evidence type="ECO:0000256" key="8">
    <source>
        <dbReference type="ARBA" id="ARBA00022679"/>
    </source>
</evidence>
<dbReference type="Gene3D" id="3.40.1280.10">
    <property type="match status" value="1"/>
</dbReference>
<evidence type="ECO:0000256" key="9">
    <source>
        <dbReference type="ARBA" id="ARBA00022691"/>
    </source>
</evidence>
<evidence type="ECO:0000259" key="14">
    <source>
        <dbReference type="Pfam" id="PF20260"/>
    </source>
</evidence>
<dbReference type="PANTHER" id="PTHR30027:SF3">
    <property type="entry name" value="16S RRNA (URACIL(1498)-N(3))-METHYLTRANSFERASE"/>
    <property type="match status" value="1"/>
</dbReference>
<keyword evidence="8 12" id="KW-0808">Transferase</keyword>
<dbReference type="EMBL" id="JACHHB010000009">
    <property type="protein sequence ID" value="MBB5173948.1"/>
    <property type="molecule type" value="Genomic_DNA"/>
</dbReference>
<dbReference type="InterPro" id="IPR006700">
    <property type="entry name" value="RsmE"/>
</dbReference>
<keyword evidence="7 12" id="KW-0489">Methyltransferase</keyword>
<dbReference type="PANTHER" id="PTHR30027">
    <property type="entry name" value="RIBOSOMAL RNA SMALL SUBUNIT METHYLTRANSFERASE E"/>
    <property type="match status" value="1"/>
</dbReference>
<dbReference type="AlphaFoldDB" id="A0A840QRI8"/>
<dbReference type="GO" id="GO:0070475">
    <property type="term" value="P:rRNA base methylation"/>
    <property type="evidence" value="ECO:0007669"/>
    <property type="project" value="TreeGrafter"/>
</dbReference>
<evidence type="ECO:0000256" key="10">
    <source>
        <dbReference type="ARBA" id="ARBA00025699"/>
    </source>
</evidence>